<keyword evidence="5 9" id="KW-0479">Metal-binding</keyword>
<keyword evidence="8 10" id="KW-0503">Monooxygenase</keyword>
<evidence type="ECO:0000256" key="5">
    <source>
        <dbReference type="ARBA" id="ARBA00022723"/>
    </source>
</evidence>
<dbReference type="FunFam" id="1.10.630.10:FF:000011">
    <property type="entry name" value="Cytochrome P450 83B1"/>
    <property type="match status" value="1"/>
</dbReference>
<dbReference type="GO" id="GO:0046872">
    <property type="term" value="F:metal ion binding"/>
    <property type="evidence" value="ECO:0007669"/>
    <property type="project" value="UniProtKB-KW"/>
</dbReference>
<dbReference type="InterPro" id="IPR002401">
    <property type="entry name" value="Cyt_P450_E_grp-I"/>
</dbReference>
<dbReference type="GO" id="GO:0016020">
    <property type="term" value="C:membrane"/>
    <property type="evidence" value="ECO:0007669"/>
    <property type="project" value="UniProtKB-SubCell"/>
</dbReference>
<evidence type="ECO:0000256" key="11">
    <source>
        <dbReference type="SAM" id="SignalP"/>
    </source>
</evidence>
<dbReference type="InterPro" id="IPR017972">
    <property type="entry name" value="Cyt_P450_CS"/>
</dbReference>
<dbReference type="EMBL" id="JBEAFC010000009">
    <property type="protein sequence ID" value="KAL1542036.1"/>
    <property type="molecule type" value="Genomic_DNA"/>
</dbReference>
<dbReference type="Pfam" id="PF00067">
    <property type="entry name" value="p450"/>
    <property type="match status" value="1"/>
</dbReference>
<dbReference type="InterPro" id="IPR036396">
    <property type="entry name" value="Cyt_P450_sf"/>
</dbReference>
<dbReference type="AlphaFoldDB" id="A0ABD1GG98"/>
<evidence type="ECO:0000256" key="7">
    <source>
        <dbReference type="ARBA" id="ARBA00023004"/>
    </source>
</evidence>
<evidence type="ECO:0000256" key="6">
    <source>
        <dbReference type="ARBA" id="ARBA00023002"/>
    </source>
</evidence>
<comment type="similarity">
    <text evidence="3 10">Belongs to the cytochrome P450 family.</text>
</comment>
<keyword evidence="6 10" id="KW-0560">Oxidoreductase</keyword>
<feature type="chain" id="PRO_5044866111" evidence="11">
    <location>
        <begin position="22"/>
        <end position="492"/>
    </location>
</feature>
<dbReference type="Proteomes" id="UP001567538">
    <property type="component" value="Unassembled WGS sequence"/>
</dbReference>
<dbReference type="SUPFAM" id="SSF48264">
    <property type="entry name" value="Cytochrome P450"/>
    <property type="match status" value="1"/>
</dbReference>
<evidence type="ECO:0000256" key="8">
    <source>
        <dbReference type="ARBA" id="ARBA00023033"/>
    </source>
</evidence>
<evidence type="ECO:0000256" key="2">
    <source>
        <dbReference type="ARBA" id="ARBA00004167"/>
    </source>
</evidence>
<dbReference type="PANTHER" id="PTHR47955:SF15">
    <property type="entry name" value="CYTOCHROME P450 71A2-LIKE"/>
    <property type="match status" value="1"/>
</dbReference>
<dbReference type="PANTHER" id="PTHR47955">
    <property type="entry name" value="CYTOCHROME P450 FAMILY 71 PROTEIN"/>
    <property type="match status" value="1"/>
</dbReference>
<evidence type="ECO:0000313" key="12">
    <source>
        <dbReference type="EMBL" id="KAL1542036.1"/>
    </source>
</evidence>
<sequence length="492" mass="55969">MLSLLILITTLLLSWMIKKYAFNHHPLKHQPPSPPKLPVIGNLHQLSALIHRALQTLGAKHGPVMLLHFGSKPVLVIQSADAAAQILKDHDLVFSDKPHTSSTRRLLYDLKDVIIAPYGEYWRKLKSICVLQLLSNERVGSYKFIREEETALLLEKIGACCLSETAVDLSQLFDLHSNNVICRAAFGRRFGEGERGRRFTMVFRELVQLIGDLQIGEFVPWLWWISRVNGFDRRVDEVREKLDEFLEMVVEEHLNRGLERSGNKENFVDILLKDSSIDRDGIKAILLDMLAAGPDTTSSTLEWAMTELLRHPTVMTNLQAEVRGIVKDRQILTDKDLGEMQYLKAVIKETLRLHAPIPLLARVAREDITVMGYEIQANTMVVVNLWGIGRDPASWEEPDKFHPERFLNSSLDFKGLDFKFAPFGHGRRGCPGIALAIASVELVLANLVHKFEWKLPMRAKCEDLDVMEQPGASLHRKHPLLVVPTHRQHNML</sequence>
<gene>
    <name evidence="12" type="ORF">AAHA92_26176</name>
</gene>
<keyword evidence="11" id="KW-0732">Signal</keyword>
<evidence type="ECO:0000256" key="9">
    <source>
        <dbReference type="PIRSR" id="PIRSR602401-1"/>
    </source>
</evidence>
<comment type="cofactor">
    <cofactor evidence="1 9">
        <name>heme</name>
        <dbReference type="ChEBI" id="CHEBI:30413"/>
    </cofactor>
</comment>
<dbReference type="CDD" id="cd11072">
    <property type="entry name" value="CYP71-like"/>
    <property type="match status" value="1"/>
</dbReference>
<comment type="caution">
    <text evidence="12">The sequence shown here is derived from an EMBL/GenBank/DDBJ whole genome shotgun (WGS) entry which is preliminary data.</text>
</comment>
<evidence type="ECO:0000313" key="13">
    <source>
        <dbReference type="Proteomes" id="UP001567538"/>
    </source>
</evidence>
<evidence type="ECO:0000256" key="4">
    <source>
        <dbReference type="ARBA" id="ARBA00022617"/>
    </source>
</evidence>
<evidence type="ECO:0000256" key="3">
    <source>
        <dbReference type="ARBA" id="ARBA00010617"/>
    </source>
</evidence>
<dbReference type="PRINTS" id="PR00385">
    <property type="entry name" value="P450"/>
</dbReference>
<reference evidence="12 13" key="1">
    <citation type="submission" date="2024-06" db="EMBL/GenBank/DDBJ databases">
        <title>A chromosome level genome sequence of Diviner's sage (Salvia divinorum).</title>
        <authorList>
            <person name="Ford S.A."/>
            <person name="Ro D.-K."/>
            <person name="Ness R.W."/>
            <person name="Phillips M.A."/>
        </authorList>
    </citation>
    <scope>NUCLEOTIDE SEQUENCE [LARGE SCALE GENOMIC DNA]</scope>
    <source>
        <strain evidence="12">SAF-2024a</strain>
        <tissue evidence="12">Leaf</tissue>
    </source>
</reference>
<keyword evidence="7 9" id="KW-0408">Iron</keyword>
<feature type="signal peptide" evidence="11">
    <location>
        <begin position="1"/>
        <end position="21"/>
    </location>
</feature>
<dbReference type="PRINTS" id="PR00463">
    <property type="entry name" value="EP450I"/>
</dbReference>
<evidence type="ECO:0000256" key="10">
    <source>
        <dbReference type="RuleBase" id="RU000461"/>
    </source>
</evidence>
<dbReference type="GO" id="GO:0016712">
    <property type="term" value="F:oxidoreductase activity, acting on paired donors, with incorporation or reduction of molecular oxygen, reduced flavin or flavoprotein as one donor, and incorporation of one atom of oxygen"/>
    <property type="evidence" value="ECO:0007669"/>
    <property type="project" value="UniProtKB-EC"/>
</dbReference>
<dbReference type="InterPro" id="IPR001128">
    <property type="entry name" value="Cyt_P450"/>
</dbReference>
<dbReference type="PROSITE" id="PS00086">
    <property type="entry name" value="CYTOCHROME_P450"/>
    <property type="match status" value="1"/>
</dbReference>
<protein>
    <submittedName>
        <fullName evidence="12">Unspecific monooxygenase</fullName>
        <ecNumber evidence="12">1.14.14.1</ecNumber>
    </submittedName>
</protein>
<dbReference type="EC" id="1.14.14.1" evidence="12"/>
<keyword evidence="13" id="KW-1185">Reference proteome</keyword>
<dbReference type="Gene3D" id="1.10.630.10">
    <property type="entry name" value="Cytochrome P450"/>
    <property type="match status" value="1"/>
</dbReference>
<name>A0ABD1GG98_SALDI</name>
<comment type="subcellular location">
    <subcellularLocation>
        <location evidence="2">Membrane</location>
        <topology evidence="2">Single-pass membrane protein</topology>
    </subcellularLocation>
</comment>
<organism evidence="12 13">
    <name type="scientific">Salvia divinorum</name>
    <name type="common">Maria pastora</name>
    <name type="synonym">Diviner's sage</name>
    <dbReference type="NCBI Taxonomy" id="28513"/>
    <lineage>
        <taxon>Eukaryota</taxon>
        <taxon>Viridiplantae</taxon>
        <taxon>Streptophyta</taxon>
        <taxon>Embryophyta</taxon>
        <taxon>Tracheophyta</taxon>
        <taxon>Spermatophyta</taxon>
        <taxon>Magnoliopsida</taxon>
        <taxon>eudicotyledons</taxon>
        <taxon>Gunneridae</taxon>
        <taxon>Pentapetalae</taxon>
        <taxon>asterids</taxon>
        <taxon>lamiids</taxon>
        <taxon>Lamiales</taxon>
        <taxon>Lamiaceae</taxon>
        <taxon>Nepetoideae</taxon>
        <taxon>Mentheae</taxon>
        <taxon>Salviinae</taxon>
        <taxon>Salvia</taxon>
        <taxon>Salvia subgen. Calosphace</taxon>
    </lineage>
</organism>
<dbReference type="GO" id="GO:0016114">
    <property type="term" value="P:terpenoid biosynthetic process"/>
    <property type="evidence" value="ECO:0007669"/>
    <property type="project" value="UniProtKB-ARBA"/>
</dbReference>
<keyword evidence="4 9" id="KW-0349">Heme</keyword>
<accession>A0ABD1GG98</accession>
<evidence type="ECO:0000256" key="1">
    <source>
        <dbReference type="ARBA" id="ARBA00001971"/>
    </source>
</evidence>
<proteinExistence type="inferred from homology"/>
<feature type="binding site" description="axial binding residue" evidence="9">
    <location>
        <position position="430"/>
    </location>
    <ligand>
        <name>heme</name>
        <dbReference type="ChEBI" id="CHEBI:30413"/>
    </ligand>
    <ligandPart>
        <name>Fe</name>
        <dbReference type="ChEBI" id="CHEBI:18248"/>
    </ligandPart>
</feature>